<keyword evidence="4 6" id="KW-1133">Transmembrane helix</keyword>
<proteinExistence type="inferred from homology"/>
<dbReference type="EMBL" id="KK914420">
    <property type="protein sequence ID" value="KDP36884.1"/>
    <property type="molecule type" value="Genomic_DNA"/>
</dbReference>
<organism evidence="7 8">
    <name type="scientific">Jatropha curcas</name>
    <name type="common">Barbados nut</name>
    <dbReference type="NCBI Taxonomy" id="180498"/>
    <lineage>
        <taxon>Eukaryota</taxon>
        <taxon>Viridiplantae</taxon>
        <taxon>Streptophyta</taxon>
        <taxon>Embryophyta</taxon>
        <taxon>Tracheophyta</taxon>
        <taxon>Spermatophyta</taxon>
        <taxon>Magnoliopsida</taxon>
        <taxon>eudicotyledons</taxon>
        <taxon>Gunneridae</taxon>
        <taxon>Pentapetalae</taxon>
        <taxon>rosids</taxon>
        <taxon>fabids</taxon>
        <taxon>Malpighiales</taxon>
        <taxon>Euphorbiaceae</taxon>
        <taxon>Crotonoideae</taxon>
        <taxon>Jatropheae</taxon>
        <taxon>Jatropha</taxon>
    </lineage>
</organism>
<evidence type="ECO:0000256" key="3">
    <source>
        <dbReference type="ARBA" id="ARBA00022692"/>
    </source>
</evidence>
<dbReference type="KEGG" id="jcu:105635301"/>
<dbReference type="STRING" id="180498.A0A067KYF1"/>
<comment type="similarity">
    <text evidence="2">Belongs to the UPF0496 family.</text>
</comment>
<keyword evidence="5 6" id="KW-0472">Membrane</keyword>
<gene>
    <name evidence="7" type="ORF">JCGZ_08175</name>
</gene>
<comment type="subcellular location">
    <subcellularLocation>
        <location evidence="1">Membrane</location>
    </subcellularLocation>
</comment>
<evidence type="ECO:0000256" key="5">
    <source>
        <dbReference type="ARBA" id="ARBA00023136"/>
    </source>
</evidence>
<evidence type="ECO:0000256" key="6">
    <source>
        <dbReference type="SAM" id="Phobius"/>
    </source>
</evidence>
<dbReference type="PANTHER" id="PTHR31113">
    <property type="entry name" value="UPF0496 PROTEIN 3-RELATED"/>
    <property type="match status" value="1"/>
</dbReference>
<dbReference type="OrthoDB" id="776561at2759"/>
<keyword evidence="8" id="KW-1185">Reference proteome</keyword>
<sequence>MTPMRKLVWAKFKFSFSSSERSRDQLGNSLSNKLNVNEEYREAFRTKSYVEMWSKIQGQLKRINVDGIDGLSPSSSLPFYVHLSEYLSEPEKQQTLADLIQRFKFHHSLIDYFEASLEACNLCDLLLRSIHQTRVNYRRIERVIKLSNRMQDSADYTDKVNGVIFRELTAYTLLRNPLSFVSQLEFQDVHDNNMGLLHKLTSEQRKITRKVKVKRICKKVGGYCLLISHTALLIALLVIALHGIVGIVAAPGLMGCSLYFFRKKIKFINGGLKTGLLEKLSAQLDLAAKGTYILVNDFDTMSRLVMSLHDELEHKKALADMCVRSKNTELLKKVVKEFYMHDSCYQEQLDELEEHVYLCFHTINRSRRLVLQEIKVAKHQCN</sequence>
<evidence type="ECO:0000313" key="7">
    <source>
        <dbReference type="EMBL" id="KDP36884.1"/>
    </source>
</evidence>
<reference evidence="7 8" key="1">
    <citation type="journal article" date="2014" name="PLoS ONE">
        <title>Global Analysis of Gene Expression Profiles in Physic Nut (Jatropha curcas L.) Seedlings Exposed to Salt Stress.</title>
        <authorList>
            <person name="Zhang L."/>
            <person name="Zhang C."/>
            <person name="Wu P."/>
            <person name="Chen Y."/>
            <person name="Li M."/>
            <person name="Jiang H."/>
            <person name="Wu G."/>
        </authorList>
    </citation>
    <scope>NUCLEOTIDE SEQUENCE [LARGE SCALE GENOMIC DNA]</scope>
    <source>
        <strain evidence="8">cv. GZQX0401</strain>
        <tissue evidence="7">Young leaves</tissue>
    </source>
</reference>
<feature type="transmembrane region" description="Helical" evidence="6">
    <location>
        <begin position="220"/>
        <end position="238"/>
    </location>
</feature>
<accession>A0A067KYF1</accession>
<protein>
    <submittedName>
        <fullName evidence="7">Uncharacterized protein</fullName>
    </submittedName>
</protein>
<evidence type="ECO:0000313" key="8">
    <source>
        <dbReference type="Proteomes" id="UP000027138"/>
    </source>
</evidence>
<evidence type="ECO:0000256" key="1">
    <source>
        <dbReference type="ARBA" id="ARBA00004370"/>
    </source>
</evidence>
<dbReference type="InterPro" id="IPR007749">
    <property type="entry name" value="DUF677"/>
</dbReference>
<evidence type="ECO:0000256" key="2">
    <source>
        <dbReference type="ARBA" id="ARBA00009074"/>
    </source>
</evidence>
<dbReference type="AlphaFoldDB" id="A0A067KYF1"/>
<dbReference type="Pfam" id="PF05055">
    <property type="entry name" value="DUF677"/>
    <property type="match status" value="1"/>
</dbReference>
<dbReference type="PANTHER" id="PTHR31113:SF20">
    <property type="entry name" value="UPF0496 PROTEIN 2-RELATED"/>
    <property type="match status" value="1"/>
</dbReference>
<evidence type="ECO:0000256" key="4">
    <source>
        <dbReference type="ARBA" id="ARBA00022989"/>
    </source>
</evidence>
<name>A0A067KYF1_JATCU</name>
<keyword evidence="3 6" id="KW-0812">Transmembrane</keyword>
<dbReference type="GO" id="GO:0016020">
    <property type="term" value="C:membrane"/>
    <property type="evidence" value="ECO:0007669"/>
    <property type="project" value="UniProtKB-SubCell"/>
</dbReference>
<feature type="transmembrane region" description="Helical" evidence="6">
    <location>
        <begin position="244"/>
        <end position="261"/>
    </location>
</feature>
<dbReference type="Proteomes" id="UP000027138">
    <property type="component" value="Unassembled WGS sequence"/>
</dbReference>